<dbReference type="InterPro" id="IPR001789">
    <property type="entry name" value="Sig_transdc_resp-reg_receiver"/>
</dbReference>
<feature type="DNA-binding region" description="OmpR/PhoB-type" evidence="9">
    <location>
        <begin position="124"/>
        <end position="218"/>
    </location>
</feature>
<dbReference type="InterPro" id="IPR039420">
    <property type="entry name" value="WalR-like"/>
</dbReference>
<dbReference type="GO" id="GO:0000156">
    <property type="term" value="F:phosphorelay response regulator activity"/>
    <property type="evidence" value="ECO:0007669"/>
    <property type="project" value="TreeGrafter"/>
</dbReference>
<keyword evidence="7" id="KW-0804">Transcription</keyword>
<keyword evidence="6 9" id="KW-0238">DNA-binding</keyword>
<dbReference type="SMART" id="SM00862">
    <property type="entry name" value="Trans_reg_C"/>
    <property type="match status" value="1"/>
</dbReference>
<keyword evidence="2" id="KW-0963">Cytoplasm</keyword>
<dbReference type="GO" id="GO:0005829">
    <property type="term" value="C:cytosol"/>
    <property type="evidence" value="ECO:0007669"/>
    <property type="project" value="TreeGrafter"/>
</dbReference>
<name>A0A0D1M202_9SPHN</name>
<evidence type="ECO:0000313" key="13">
    <source>
        <dbReference type="Proteomes" id="UP000033203"/>
    </source>
</evidence>
<keyword evidence="3" id="KW-0597">Phosphoprotein</keyword>
<dbReference type="CDD" id="cd00383">
    <property type="entry name" value="trans_reg_C"/>
    <property type="match status" value="1"/>
</dbReference>
<dbReference type="PROSITE" id="PS51755">
    <property type="entry name" value="OMPR_PHOB"/>
    <property type="match status" value="1"/>
</dbReference>
<dbReference type="EMBL" id="JXTP01000090">
    <property type="protein sequence ID" value="KIU26000.1"/>
    <property type="molecule type" value="Genomic_DNA"/>
</dbReference>
<dbReference type="SUPFAM" id="SSF52172">
    <property type="entry name" value="CheY-like"/>
    <property type="match status" value="1"/>
</dbReference>
<evidence type="ECO:0000256" key="8">
    <source>
        <dbReference type="PROSITE-ProRule" id="PRU00169"/>
    </source>
</evidence>
<dbReference type="Gene3D" id="6.10.250.690">
    <property type="match status" value="1"/>
</dbReference>
<protein>
    <submittedName>
        <fullName evidence="12">XRE family transcriptional regulator</fullName>
    </submittedName>
</protein>
<dbReference type="PROSITE" id="PS50110">
    <property type="entry name" value="RESPONSE_REGULATORY"/>
    <property type="match status" value="1"/>
</dbReference>
<evidence type="ECO:0000256" key="2">
    <source>
        <dbReference type="ARBA" id="ARBA00022490"/>
    </source>
</evidence>
<evidence type="ECO:0000259" key="10">
    <source>
        <dbReference type="PROSITE" id="PS50110"/>
    </source>
</evidence>
<feature type="domain" description="Response regulatory" evidence="10">
    <location>
        <begin position="2"/>
        <end position="116"/>
    </location>
</feature>
<comment type="caution">
    <text evidence="8">Lacks conserved residue(s) required for the propagation of feature annotation.</text>
</comment>
<evidence type="ECO:0000313" key="12">
    <source>
        <dbReference type="EMBL" id="KIU26000.1"/>
    </source>
</evidence>
<dbReference type="PANTHER" id="PTHR48111:SF35">
    <property type="entry name" value="TRANSCRIPTIONAL REGULATORY PROTEIN QSEB"/>
    <property type="match status" value="1"/>
</dbReference>
<dbReference type="GO" id="GO:0000976">
    <property type="term" value="F:transcription cis-regulatory region binding"/>
    <property type="evidence" value="ECO:0007669"/>
    <property type="project" value="TreeGrafter"/>
</dbReference>
<dbReference type="InterPro" id="IPR001867">
    <property type="entry name" value="OmpR/PhoB-type_DNA-bd"/>
</dbReference>
<dbReference type="AlphaFoldDB" id="A0A0D1M202"/>
<evidence type="ECO:0000256" key="1">
    <source>
        <dbReference type="ARBA" id="ARBA00004496"/>
    </source>
</evidence>
<dbReference type="GO" id="GO:0006355">
    <property type="term" value="P:regulation of DNA-templated transcription"/>
    <property type="evidence" value="ECO:0007669"/>
    <property type="project" value="InterPro"/>
</dbReference>
<dbReference type="InterPro" id="IPR036388">
    <property type="entry name" value="WH-like_DNA-bd_sf"/>
</dbReference>
<evidence type="ECO:0000256" key="3">
    <source>
        <dbReference type="ARBA" id="ARBA00022553"/>
    </source>
</evidence>
<comment type="caution">
    <text evidence="12">The sequence shown here is derived from an EMBL/GenBank/DDBJ whole genome shotgun (WGS) entry which is preliminary data.</text>
</comment>
<proteinExistence type="predicted"/>
<feature type="domain" description="OmpR/PhoB-type" evidence="11">
    <location>
        <begin position="124"/>
        <end position="218"/>
    </location>
</feature>
<reference evidence="12 13" key="1">
    <citation type="submission" date="2015-01" db="EMBL/GenBank/DDBJ databases">
        <title>Genome of Sphingomonas taxi strain 30a.</title>
        <authorList>
            <person name="Eevers N."/>
            <person name="Van Hamme J."/>
            <person name="Bottos E."/>
            <person name="Weyens N."/>
            <person name="Vangronsveld J."/>
        </authorList>
    </citation>
    <scope>NUCLEOTIDE SEQUENCE [LARGE SCALE GENOMIC DNA]</scope>
    <source>
        <strain evidence="12 13">30a</strain>
    </source>
</reference>
<dbReference type="PANTHER" id="PTHR48111">
    <property type="entry name" value="REGULATOR OF RPOS"/>
    <property type="match status" value="1"/>
</dbReference>
<comment type="subcellular location">
    <subcellularLocation>
        <location evidence="1">Cytoplasm</location>
    </subcellularLocation>
</comment>
<evidence type="ECO:0000256" key="6">
    <source>
        <dbReference type="ARBA" id="ARBA00023125"/>
    </source>
</evidence>
<dbReference type="Pfam" id="PF00486">
    <property type="entry name" value="Trans_reg_C"/>
    <property type="match status" value="1"/>
</dbReference>
<organism evidence="12 13">
    <name type="scientific">Sphingomonas melonis</name>
    <dbReference type="NCBI Taxonomy" id="152682"/>
    <lineage>
        <taxon>Bacteria</taxon>
        <taxon>Pseudomonadati</taxon>
        <taxon>Pseudomonadota</taxon>
        <taxon>Alphaproteobacteria</taxon>
        <taxon>Sphingomonadales</taxon>
        <taxon>Sphingomonadaceae</taxon>
        <taxon>Sphingomonas</taxon>
    </lineage>
</organism>
<dbReference type="InterPro" id="IPR011006">
    <property type="entry name" value="CheY-like_superfamily"/>
</dbReference>
<dbReference type="Gene3D" id="3.40.50.2300">
    <property type="match status" value="1"/>
</dbReference>
<keyword evidence="4" id="KW-0902">Two-component regulatory system</keyword>
<dbReference type="Proteomes" id="UP000033203">
    <property type="component" value="Unassembled WGS sequence"/>
</dbReference>
<dbReference type="SMART" id="SM00448">
    <property type="entry name" value="REC"/>
    <property type="match status" value="1"/>
</dbReference>
<dbReference type="Pfam" id="PF00072">
    <property type="entry name" value="Response_reg"/>
    <property type="match status" value="1"/>
</dbReference>
<dbReference type="Gene3D" id="1.10.10.10">
    <property type="entry name" value="Winged helix-like DNA-binding domain superfamily/Winged helix DNA-binding domain"/>
    <property type="match status" value="1"/>
</dbReference>
<evidence type="ECO:0000256" key="4">
    <source>
        <dbReference type="ARBA" id="ARBA00023012"/>
    </source>
</evidence>
<evidence type="ECO:0000256" key="5">
    <source>
        <dbReference type="ARBA" id="ARBA00023015"/>
    </source>
</evidence>
<sequence>MRLCLVEGGGKPRRSLRAGLRRHGYVVDCLDDEGAALHALSLNHFHAVLLGPALPRGTGLDVLAAMRSRGDRTPVIILSASSGLVDRVAGLDAGADDYLVEPFDVEELAARIRAVHRRREGRAHPERIYGRIALDPTCRTVRYAGAMISLRGREFALLAALMEDPGRVLSREQLLDRVYGWDVEIESNAVEFHIHALRRKLAPTAIRNIRGMGYFLVDEPVR</sequence>
<gene>
    <name evidence="12" type="ORF">SR41_16610</name>
</gene>
<dbReference type="GO" id="GO:0032993">
    <property type="term" value="C:protein-DNA complex"/>
    <property type="evidence" value="ECO:0007669"/>
    <property type="project" value="TreeGrafter"/>
</dbReference>
<evidence type="ECO:0000259" key="11">
    <source>
        <dbReference type="PROSITE" id="PS51755"/>
    </source>
</evidence>
<evidence type="ECO:0000256" key="9">
    <source>
        <dbReference type="PROSITE-ProRule" id="PRU01091"/>
    </source>
</evidence>
<keyword evidence="5" id="KW-0805">Transcription regulation</keyword>
<dbReference type="PATRIC" id="fig|1549858.7.peg.3517"/>
<evidence type="ECO:0000256" key="7">
    <source>
        <dbReference type="ARBA" id="ARBA00023163"/>
    </source>
</evidence>
<accession>A0A0D1M202</accession>